<dbReference type="InterPro" id="IPR032675">
    <property type="entry name" value="LRR_dom_sf"/>
</dbReference>
<protein>
    <recommendedName>
        <fullName evidence="1">Disease resistance protein At4g27190-like leucine-rich repeats domain-containing protein</fullName>
    </recommendedName>
</protein>
<evidence type="ECO:0000259" key="1">
    <source>
        <dbReference type="Pfam" id="PF23247"/>
    </source>
</evidence>
<reference evidence="3" key="1">
    <citation type="submission" date="2024-06" db="EMBL/GenBank/DDBJ databases">
        <authorList>
            <person name="Ryan C."/>
        </authorList>
    </citation>
    <scope>NUCLEOTIDE SEQUENCE [LARGE SCALE GENOMIC DNA]</scope>
</reference>
<proteinExistence type="predicted"/>
<dbReference type="AlphaFoldDB" id="A0ABC9D8S7"/>
<name>A0ABC9D8S7_9POAL</name>
<dbReference type="Proteomes" id="UP001497457">
    <property type="component" value="Chromosome 31b"/>
</dbReference>
<reference evidence="2 3" key="2">
    <citation type="submission" date="2024-10" db="EMBL/GenBank/DDBJ databases">
        <authorList>
            <person name="Ryan C."/>
        </authorList>
    </citation>
    <scope>NUCLEOTIDE SEQUENCE [LARGE SCALE GENOMIC DNA]</scope>
</reference>
<dbReference type="EMBL" id="OZ075141">
    <property type="protein sequence ID" value="CAL5033678.1"/>
    <property type="molecule type" value="Genomic_DNA"/>
</dbReference>
<feature type="domain" description="Disease resistance protein At4g27190-like leucine-rich repeats" evidence="1">
    <location>
        <begin position="852"/>
        <end position="974"/>
    </location>
</feature>
<organism evidence="2 3">
    <name type="scientific">Urochloa decumbens</name>
    <dbReference type="NCBI Taxonomy" id="240449"/>
    <lineage>
        <taxon>Eukaryota</taxon>
        <taxon>Viridiplantae</taxon>
        <taxon>Streptophyta</taxon>
        <taxon>Embryophyta</taxon>
        <taxon>Tracheophyta</taxon>
        <taxon>Spermatophyta</taxon>
        <taxon>Magnoliopsida</taxon>
        <taxon>Liliopsida</taxon>
        <taxon>Poales</taxon>
        <taxon>Poaceae</taxon>
        <taxon>PACMAD clade</taxon>
        <taxon>Panicoideae</taxon>
        <taxon>Panicodae</taxon>
        <taxon>Paniceae</taxon>
        <taxon>Melinidinae</taxon>
        <taxon>Urochloa</taxon>
    </lineage>
</organism>
<dbReference type="Pfam" id="PF23247">
    <property type="entry name" value="LRR_RPS2"/>
    <property type="match status" value="1"/>
</dbReference>
<dbReference type="InterPro" id="IPR057135">
    <property type="entry name" value="At4g27190-like_LRR"/>
</dbReference>
<dbReference type="PANTHER" id="PTHR33463">
    <property type="entry name" value="NB-ARC DOMAIN-CONTAINING PROTEIN-RELATED"/>
    <property type="match status" value="1"/>
</dbReference>
<keyword evidence="3" id="KW-1185">Reference proteome</keyword>
<dbReference type="InterPro" id="IPR050905">
    <property type="entry name" value="Plant_NBS-LRR"/>
</dbReference>
<dbReference type="Gene3D" id="3.80.10.10">
    <property type="entry name" value="Ribonuclease Inhibitor"/>
    <property type="match status" value="2"/>
</dbReference>
<sequence>MPRRELRSVYSVNVAILEIIPYLEDTGSTAHKAVYFDGWDGLAASAVLRAIAEDPPPSLKKKFDKILHIDCSRWKSRRALQRAIADKLELPQSVMTALDREDEEDDFSGVDEGSRAEVADATRETYQTIRNLSCLVIFHNGSDSTVDLSKFGFPQFEWFSPCTVLWTFRGRLRLNPEIKEKVDSSHMYIYQPISWWFDGDTAQLILDEATEIVKYIQHKQSISPEIAAECISYLLWLNEKGGGTMEYNWATHASSYWVCDGIIEGGQSDEAWEVSAALHQQIRLGECSSHTVNFRDDQYTEHWESVIYPFEIEERTRITVSPTLTSFFLTAEKGLPLPHEMFQQSERLRVLKLSGCNFSFYSPPFRCCRNLRFLGLDSCKDQRQEEEDKQGRPVMGFFQSLWVLDVRNMDWELDLSQDITWQMAINMREVHIKKGKIWRSNLSWRQLKNLRKLRVIGPISSWETGKDEFMDMVKLELLDLSGNNTIQVLPSLCGANTLKTLVLDGCAGLEHVGPEGLPPSLESFSFDAGAGEDGNITCKVSRITLAGCAKLLDFKLLGSVPNLVELDLSGTAVKILDLKKVVQVQNLRRIFLTGCKQLRSIVWPANGMQQLRLLCIDTRQEVALFRETSRDSLVCQEQERCCHAHVWITDIRFLQSLGLTSGEQFCWISAPFKLNLYLSCTSKEDGKNCNKLEETVCPLLNRTGQVVRSPTLYKNSISMACCIYNDISIEDRATENDGSSALRFEPQDLHIEMGQGITGINVVSAQGIRALRFTMNRVLSLHVHDCSSITTTIPREIVISTEGDRITWRDLKCCHVERCPKLDTVFHTNYDNSSCFHNLETLQATGLLMARSIWSKARPYNFDDLISFAALRAIHLHLCPRLQYVLPLPFNSTFSSLETLYIVRCGDLRQVFPGEEVILSDIATRHRNGMLEFPRLKHLYLHDLFSLQQICEAKMFAPELKAVRIRDCWGLRRLPATDPHRRDGHLVAVDCEKDWWENLEWDGLHVGHGPSLFEPRHSAYYKKRLLRTTVLW</sequence>
<accession>A0ABC9D8S7</accession>
<dbReference type="PANTHER" id="PTHR33463:SF103">
    <property type="entry name" value="NB-ARC DOMAIN-CONTAINING PROTEIN"/>
    <property type="match status" value="1"/>
</dbReference>
<dbReference type="SUPFAM" id="SSF52058">
    <property type="entry name" value="L domain-like"/>
    <property type="match status" value="1"/>
</dbReference>
<evidence type="ECO:0000313" key="3">
    <source>
        <dbReference type="Proteomes" id="UP001497457"/>
    </source>
</evidence>
<evidence type="ECO:0000313" key="2">
    <source>
        <dbReference type="EMBL" id="CAL5033678.1"/>
    </source>
</evidence>
<gene>
    <name evidence="2" type="ORF">URODEC1_LOCUS82767</name>
</gene>